<dbReference type="SUPFAM" id="SSF49384">
    <property type="entry name" value="Carbohydrate-binding domain"/>
    <property type="match status" value="1"/>
</dbReference>
<evidence type="ECO:0000256" key="6">
    <source>
        <dbReference type="SAM" id="SignalP"/>
    </source>
</evidence>
<keyword evidence="1 6" id="KW-0732">Signal</keyword>
<dbReference type="InterPro" id="IPR012291">
    <property type="entry name" value="CBM2_carb-bd_dom_sf"/>
</dbReference>
<keyword evidence="4" id="KW-0119">Carbohydrate metabolism</keyword>
<dbReference type="Proteomes" id="UP000567795">
    <property type="component" value="Unassembled WGS sequence"/>
</dbReference>
<evidence type="ECO:0000259" key="7">
    <source>
        <dbReference type="PROSITE" id="PS51173"/>
    </source>
</evidence>
<dbReference type="Gene3D" id="2.60.40.290">
    <property type="match status" value="1"/>
</dbReference>
<keyword evidence="4" id="KW-0624">Polysaccharide degradation</keyword>
<dbReference type="Pfam" id="PF00553">
    <property type="entry name" value="CBM_2"/>
    <property type="match status" value="1"/>
</dbReference>
<dbReference type="InterPro" id="IPR051532">
    <property type="entry name" value="Ester_Hydrolysis_Enzymes"/>
</dbReference>
<keyword evidence="3" id="KW-0326">Glycosidase</keyword>
<feature type="compositionally biased region" description="Pro residues" evidence="5">
    <location>
        <begin position="245"/>
        <end position="255"/>
    </location>
</feature>
<dbReference type="PANTHER" id="PTHR30383">
    <property type="entry name" value="THIOESTERASE 1/PROTEASE 1/LYSOPHOSPHOLIPASE L1"/>
    <property type="match status" value="1"/>
</dbReference>
<keyword evidence="9" id="KW-1185">Reference proteome</keyword>
<accession>A0A852ZSJ2</accession>
<feature type="domain" description="CBM2" evidence="7">
    <location>
        <begin position="255"/>
        <end position="358"/>
    </location>
</feature>
<evidence type="ECO:0000313" key="8">
    <source>
        <dbReference type="EMBL" id="NYI04467.1"/>
    </source>
</evidence>
<protein>
    <submittedName>
        <fullName evidence="8">Lysophospholipase L1-like esterase</fullName>
    </submittedName>
</protein>
<gene>
    <name evidence="8" type="ORF">FHU37_001410</name>
</gene>
<feature type="chain" id="PRO_5039578675" evidence="6">
    <location>
        <begin position="30"/>
        <end position="358"/>
    </location>
</feature>
<keyword evidence="2" id="KW-0378">Hydrolase</keyword>
<evidence type="ECO:0000313" key="9">
    <source>
        <dbReference type="Proteomes" id="UP000567795"/>
    </source>
</evidence>
<evidence type="ECO:0000256" key="5">
    <source>
        <dbReference type="SAM" id="MobiDB-lite"/>
    </source>
</evidence>
<name>A0A852ZSJ2_9ACTN</name>
<dbReference type="InterPro" id="IPR001919">
    <property type="entry name" value="CBD2"/>
</dbReference>
<dbReference type="EMBL" id="JACBZD010000001">
    <property type="protein sequence ID" value="NYI04467.1"/>
    <property type="molecule type" value="Genomic_DNA"/>
</dbReference>
<reference evidence="8 9" key="1">
    <citation type="submission" date="2020-07" db="EMBL/GenBank/DDBJ databases">
        <title>Sequencing the genomes of 1000 actinobacteria strains.</title>
        <authorList>
            <person name="Klenk H.-P."/>
        </authorList>
    </citation>
    <scope>NUCLEOTIDE SEQUENCE [LARGE SCALE GENOMIC DNA]</scope>
    <source>
        <strain evidence="8 9">DSM 42178</strain>
    </source>
</reference>
<dbReference type="Gene3D" id="3.40.50.1110">
    <property type="entry name" value="SGNH hydrolase"/>
    <property type="match status" value="1"/>
</dbReference>
<dbReference type="Pfam" id="PF13472">
    <property type="entry name" value="Lipase_GDSL_2"/>
    <property type="match status" value="1"/>
</dbReference>
<evidence type="ECO:0000256" key="2">
    <source>
        <dbReference type="ARBA" id="ARBA00022801"/>
    </source>
</evidence>
<comment type="caution">
    <text evidence="8">The sequence shown here is derived from an EMBL/GenBank/DDBJ whole genome shotgun (WGS) entry which is preliminary data.</text>
</comment>
<dbReference type="PROSITE" id="PS00561">
    <property type="entry name" value="CBM2_A"/>
    <property type="match status" value="1"/>
</dbReference>
<organism evidence="8 9">
    <name type="scientific">Allostreptomyces psammosilenae</name>
    <dbReference type="NCBI Taxonomy" id="1892865"/>
    <lineage>
        <taxon>Bacteria</taxon>
        <taxon>Bacillati</taxon>
        <taxon>Actinomycetota</taxon>
        <taxon>Actinomycetes</taxon>
        <taxon>Kitasatosporales</taxon>
        <taxon>Streptomycetaceae</taxon>
        <taxon>Allostreptomyces</taxon>
    </lineage>
</organism>
<evidence type="ECO:0000256" key="3">
    <source>
        <dbReference type="ARBA" id="ARBA00023295"/>
    </source>
</evidence>
<dbReference type="GO" id="GO:0030247">
    <property type="term" value="F:polysaccharide binding"/>
    <property type="evidence" value="ECO:0007669"/>
    <property type="project" value="UniProtKB-UniRule"/>
</dbReference>
<dbReference type="InterPro" id="IPR036514">
    <property type="entry name" value="SGNH_hydro_sf"/>
</dbReference>
<evidence type="ECO:0000256" key="4">
    <source>
        <dbReference type="ARBA" id="ARBA00023326"/>
    </source>
</evidence>
<evidence type="ECO:0000256" key="1">
    <source>
        <dbReference type="ARBA" id="ARBA00022729"/>
    </source>
</evidence>
<feature type="signal peptide" evidence="6">
    <location>
        <begin position="1"/>
        <end position="29"/>
    </location>
</feature>
<dbReference type="SMART" id="SM00637">
    <property type="entry name" value="CBD_II"/>
    <property type="match status" value="1"/>
</dbReference>
<dbReference type="GO" id="GO:0004622">
    <property type="term" value="F:phosphatidylcholine lysophospholipase activity"/>
    <property type="evidence" value="ECO:0007669"/>
    <property type="project" value="TreeGrafter"/>
</dbReference>
<dbReference type="PROSITE" id="PS51173">
    <property type="entry name" value="CBM2"/>
    <property type="match status" value="1"/>
</dbReference>
<sequence>MRTKRALAAIVAVLSAVLGLLVVQSAASAPARAEAAADPVRIMPLGDSITGSPGCWRSILWNRLIEAGHTDIDFVGTLPPQGCGLAHDGDNEGHGGLLVTNVAQQNLLPGWLSATNPDIVMMHFGTNDVWSARSTASILDAYGTLVDQMRANNPDMRILVAQIIPLNPSTCAECAQRAVALNQAIPAWAQGKSTARSPIVVVDQWTGFDTATDTYDGVHPNAAGDAKMADRWFPALSALLDSEPPTDPSPTPTPTEPGGTGCTAAYSVTGQWQGGRQVEIVVRNTSATAISGWTVRLTLAGGEQVGQAWGGTATQNGTEVTIRNAAWNGNLAAGGTASVGMIINGTAAGTPTVACAAA</sequence>
<dbReference type="AlphaFoldDB" id="A0A852ZSJ2"/>
<dbReference type="InterPro" id="IPR018366">
    <property type="entry name" value="CBM2_CS"/>
</dbReference>
<dbReference type="GO" id="GO:0004553">
    <property type="term" value="F:hydrolase activity, hydrolyzing O-glycosyl compounds"/>
    <property type="evidence" value="ECO:0007669"/>
    <property type="project" value="InterPro"/>
</dbReference>
<dbReference type="RefSeq" id="WP_179813354.1">
    <property type="nucleotide sequence ID" value="NZ_JACBZD010000001.1"/>
</dbReference>
<dbReference type="SUPFAM" id="SSF52266">
    <property type="entry name" value="SGNH hydrolase"/>
    <property type="match status" value="1"/>
</dbReference>
<dbReference type="CDD" id="cd01833">
    <property type="entry name" value="XynB_like"/>
    <property type="match status" value="1"/>
</dbReference>
<dbReference type="PANTHER" id="PTHR30383:SF2">
    <property type="entry name" value="CELLULOSE-BINDING PROTEIN"/>
    <property type="match status" value="1"/>
</dbReference>
<dbReference type="GO" id="GO:0000272">
    <property type="term" value="P:polysaccharide catabolic process"/>
    <property type="evidence" value="ECO:0007669"/>
    <property type="project" value="UniProtKB-KW"/>
</dbReference>
<dbReference type="InterPro" id="IPR013830">
    <property type="entry name" value="SGNH_hydro"/>
</dbReference>
<dbReference type="InterPro" id="IPR008965">
    <property type="entry name" value="CBM2/CBM3_carb-bd_dom_sf"/>
</dbReference>
<feature type="region of interest" description="Disordered" evidence="5">
    <location>
        <begin position="239"/>
        <end position="261"/>
    </location>
</feature>
<proteinExistence type="predicted"/>